<gene>
    <name evidence="5" type="ORF">UV8b_07451</name>
</gene>
<feature type="region of interest" description="Disordered" evidence="1">
    <location>
        <begin position="725"/>
        <end position="759"/>
    </location>
</feature>
<keyword evidence="6" id="KW-1185">Reference proteome</keyword>
<feature type="region of interest" description="Disordered" evidence="1">
    <location>
        <begin position="541"/>
        <end position="561"/>
    </location>
</feature>
<feature type="domain" description="Dystroglycan-type cadherin-like" evidence="4">
    <location>
        <begin position="142"/>
        <end position="236"/>
    </location>
</feature>
<dbReference type="Proteomes" id="UP000027002">
    <property type="component" value="Chromosome 6"/>
</dbReference>
<evidence type="ECO:0000259" key="4">
    <source>
        <dbReference type="SMART" id="SM00736"/>
    </source>
</evidence>
<organism evidence="5 6">
    <name type="scientific">Ustilaginoidea virens</name>
    <name type="common">Rice false smut fungus</name>
    <name type="synonym">Villosiclava virens</name>
    <dbReference type="NCBI Taxonomy" id="1159556"/>
    <lineage>
        <taxon>Eukaryota</taxon>
        <taxon>Fungi</taxon>
        <taxon>Dikarya</taxon>
        <taxon>Ascomycota</taxon>
        <taxon>Pezizomycotina</taxon>
        <taxon>Sordariomycetes</taxon>
        <taxon>Hypocreomycetidae</taxon>
        <taxon>Hypocreales</taxon>
        <taxon>Clavicipitaceae</taxon>
        <taxon>Ustilaginoidea</taxon>
    </lineage>
</organism>
<evidence type="ECO:0000256" key="1">
    <source>
        <dbReference type="SAM" id="MobiDB-lite"/>
    </source>
</evidence>
<reference evidence="5" key="1">
    <citation type="submission" date="2020-03" db="EMBL/GenBank/DDBJ databases">
        <title>A mixture of massive structural variations and highly conserved coding sequences in Ustilaginoidea virens genome.</title>
        <authorList>
            <person name="Zhang K."/>
            <person name="Zhao Z."/>
            <person name="Zhang Z."/>
            <person name="Li Y."/>
            <person name="Hsiang T."/>
            <person name="Sun W."/>
        </authorList>
    </citation>
    <scope>NUCLEOTIDE SEQUENCE</scope>
    <source>
        <strain evidence="5">UV-8b</strain>
    </source>
</reference>
<keyword evidence="2" id="KW-0812">Transmembrane</keyword>
<keyword evidence="2" id="KW-1133">Transmembrane helix</keyword>
<keyword evidence="2" id="KW-0472">Membrane</keyword>
<proteinExistence type="predicted"/>
<dbReference type="GeneID" id="66068228"/>
<dbReference type="Gene3D" id="2.60.40.10">
    <property type="entry name" value="Immunoglobulins"/>
    <property type="match status" value="3"/>
</dbReference>
<feature type="region of interest" description="Disordered" evidence="1">
    <location>
        <begin position="778"/>
        <end position="840"/>
    </location>
</feature>
<dbReference type="GO" id="GO:0016020">
    <property type="term" value="C:membrane"/>
    <property type="evidence" value="ECO:0007669"/>
    <property type="project" value="InterPro"/>
</dbReference>
<dbReference type="GO" id="GO:0005509">
    <property type="term" value="F:calcium ion binding"/>
    <property type="evidence" value="ECO:0007669"/>
    <property type="project" value="InterPro"/>
</dbReference>
<dbReference type="OrthoDB" id="41532at2759"/>
<evidence type="ECO:0000313" key="5">
    <source>
        <dbReference type="EMBL" id="QUC23210.1"/>
    </source>
</evidence>
<dbReference type="SMART" id="SM00736">
    <property type="entry name" value="CADG"/>
    <property type="match status" value="2"/>
</dbReference>
<feature type="region of interest" description="Disordered" evidence="1">
    <location>
        <begin position="658"/>
        <end position="681"/>
    </location>
</feature>
<feature type="region of interest" description="Disordered" evidence="1">
    <location>
        <begin position="846"/>
        <end position="865"/>
    </location>
</feature>
<feature type="chain" id="PRO_5034654519" description="Dystroglycan-type cadherin-like domain-containing protein" evidence="3">
    <location>
        <begin position="20"/>
        <end position="975"/>
    </location>
</feature>
<dbReference type="InterPro" id="IPR015919">
    <property type="entry name" value="Cadherin-like_sf"/>
</dbReference>
<feature type="domain" description="Dystroglycan-type cadherin-like" evidence="4">
    <location>
        <begin position="25"/>
        <end position="121"/>
    </location>
</feature>
<feature type="compositionally biased region" description="Polar residues" evidence="1">
    <location>
        <begin position="665"/>
        <end position="681"/>
    </location>
</feature>
<evidence type="ECO:0000256" key="3">
    <source>
        <dbReference type="SAM" id="SignalP"/>
    </source>
</evidence>
<feature type="compositionally biased region" description="Polar residues" evidence="1">
    <location>
        <begin position="549"/>
        <end position="561"/>
    </location>
</feature>
<dbReference type="SUPFAM" id="SSF49313">
    <property type="entry name" value="Cadherin-like"/>
    <property type="match status" value="3"/>
</dbReference>
<dbReference type="InterPro" id="IPR013783">
    <property type="entry name" value="Ig-like_fold"/>
</dbReference>
<name>A0A8E5HX30_USTVR</name>
<evidence type="ECO:0000256" key="2">
    <source>
        <dbReference type="SAM" id="Phobius"/>
    </source>
</evidence>
<feature type="region of interest" description="Disordered" evidence="1">
    <location>
        <begin position="602"/>
        <end position="625"/>
    </location>
</feature>
<sequence>MPSRLAVVALLPLTQLAICQPTASFPFNAQLPLAARINEFFSYSFSPYTFRSDSNITYSLGDHPGWLSIDSGGRRLYGTPKEGDVSPGQVVGQIAEIIATDRTGATSMNATLVVSRQPAPQVVIPIEKQMAHFGNFSAPSSILSYPSADFKYSFDPKTFGETSLNYYAVSGNGSPLPAWAKFDPASLTLSGRTPPVESLIQPPQTFDFSLVASDIVGFSACSLMFSIVVGSHKLTTFQPILMVNASRGSEVNYDGLQNAIKLDGKPVSAGDLTVVVKDMPTWLSFDDKTWKLRGTPNNSSHANNFTITFKDSFSDNLDVLVLVSVATNIFGTTLGDLVIRPGSEFDLDLSQYLKDPSDVTVKVSTNPSEDWLKVDGLKLSGPIPKTSRGGFQLSIDASSRSFNLEEKEVVNVTFLAPDGATSTFTQSSSSSTSTSTATRTDGPAPDNARNQSSRLSTGKILAATIIPTIFVAILLAILIRYCRRRRARNTYLGSKFRSKISSPIPVIPPANGPDQPVPEGARIHDGAVVHTEMILTKPAKSALADGHSPMSSRRPSSETFGHFSSSEIAQSVMVDATRTTTSHNTSGVSSEDGRQSWITIEGHDSTERSDSNHSDFTRSKSTRQVFPGADLATHRGEPALDMLLPTLNEFPFVQPTPPLFHSKSHQSPPSCNSAGDCSTATSSSMVLPHLADADHANTPALSKWTTGSTARGDASSESNWITLNENESGENLPELQRPSPLVLSNSRPVGSSGGKSAVTDVSFTSSENWRIIGRLSPTKAERSHKDVEDESLLHALRRGTARDGAKPGEREDTRLELNMPDQLGNETHSSATSGLLDPSVTTASKLSGMSDLDSHMSGRRGDEAGGDWLREHSAKMSEGSFKVFLRNAISNLMSCLVAQMEMLVSDAVCQNFFRGREHDFIIIRAQFQSRLGLYLSGACRQTLQIDGCTGTDKSTTGNLDEAGDGLDRWESAAYI</sequence>
<dbReference type="Pfam" id="PF05345">
    <property type="entry name" value="He_PIG"/>
    <property type="match status" value="3"/>
</dbReference>
<dbReference type="KEGG" id="uvi:66068228"/>
<evidence type="ECO:0000313" key="6">
    <source>
        <dbReference type="Proteomes" id="UP000027002"/>
    </source>
</evidence>
<feature type="signal peptide" evidence="3">
    <location>
        <begin position="1"/>
        <end position="19"/>
    </location>
</feature>
<feature type="compositionally biased region" description="Basic and acidic residues" evidence="1">
    <location>
        <begin position="800"/>
        <end position="815"/>
    </location>
</feature>
<dbReference type="InterPro" id="IPR006644">
    <property type="entry name" value="Cadg"/>
</dbReference>
<dbReference type="AlphaFoldDB" id="A0A8E5HX30"/>
<feature type="compositionally biased region" description="Basic and acidic residues" evidence="1">
    <location>
        <begin position="602"/>
        <end position="618"/>
    </location>
</feature>
<dbReference type="RefSeq" id="XP_043000883.1">
    <property type="nucleotide sequence ID" value="XM_043144948.1"/>
</dbReference>
<protein>
    <recommendedName>
        <fullName evidence="4">Dystroglycan-type cadherin-like domain-containing protein</fullName>
    </recommendedName>
</protein>
<dbReference type="EMBL" id="CP072758">
    <property type="protein sequence ID" value="QUC23210.1"/>
    <property type="molecule type" value="Genomic_DNA"/>
</dbReference>
<accession>A0A8E5HX30</accession>
<keyword evidence="3" id="KW-0732">Signal</keyword>
<feature type="compositionally biased region" description="Polar residues" evidence="1">
    <location>
        <begin position="824"/>
        <end position="840"/>
    </location>
</feature>
<feature type="compositionally biased region" description="Low complexity" evidence="1">
    <location>
        <begin position="421"/>
        <end position="440"/>
    </location>
</feature>
<feature type="compositionally biased region" description="Basic and acidic residues" evidence="1">
    <location>
        <begin position="852"/>
        <end position="865"/>
    </location>
</feature>
<feature type="transmembrane region" description="Helical" evidence="2">
    <location>
        <begin position="460"/>
        <end position="479"/>
    </location>
</feature>
<feature type="region of interest" description="Disordered" evidence="1">
    <location>
        <begin position="421"/>
        <end position="453"/>
    </location>
</feature>